<reference evidence="2" key="1">
    <citation type="submission" date="2023-07" db="EMBL/GenBank/DDBJ databases">
        <title>Genome content predicts the carbon catabolic preferences of heterotrophic bacteria.</title>
        <authorList>
            <person name="Gralka M."/>
        </authorList>
    </citation>
    <scope>NUCLEOTIDE SEQUENCE</scope>
    <source>
        <strain evidence="2">I3M17_2</strain>
    </source>
</reference>
<evidence type="ECO:0000256" key="1">
    <source>
        <dbReference type="SAM" id="Phobius"/>
    </source>
</evidence>
<comment type="caution">
    <text evidence="2">The sequence shown here is derived from an EMBL/GenBank/DDBJ whole genome shotgun (WGS) entry which is preliminary data.</text>
</comment>
<gene>
    <name evidence="2" type="ORF">Q4521_21575</name>
</gene>
<sequence length="62" mass="7372">FKDSWKKNKYLLKKPTKNVVYEGILCLYFLFGIMSAWLVRYIGTNNKDTNYTFNSKTFFSAN</sequence>
<feature type="transmembrane region" description="Helical" evidence="1">
    <location>
        <begin position="20"/>
        <end position="39"/>
    </location>
</feature>
<dbReference type="AlphaFoldDB" id="A0AAW7XB28"/>
<evidence type="ECO:0000313" key="3">
    <source>
        <dbReference type="Proteomes" id="UP001169760"/>
    </source>
</evidence>
<organism evidence="2 3">
    <name type="scientific">Saccharophagus degradans</name>
    <dbReference type="NCBI Taxonomy" id="86304"/>
    <lineage>
        <taxon>Bacteria</taxon>
        <taxon>Pseudomonadati</taxon>
        <taxon>Pseudomonadota</taxon>
        <taxon>Gammaproteobacteria</taxon>
        <taxon>Cellvibrionales</taxon>
        <taxon>Cellvibrionaceae</taxon>
        <taxon>Saccharophagus</taxon>
    </lineage>
</organism>
<keyword evidence="1" id="KW-0472">Membrane</keyword>
<dbReference type="EMBL" id="JAUOPB010000239">
    <property type="protein sequence ID" value="MDO6425085.1"/>
    <property type="molecule type" value="Genomic_DNA"/>
</dbReference>
<feature type="non-terminal residue" evidence="2">
    <location>
        <position position="1"/>
    </location>
</feature>
<dbReference type="Proteomes" id="UP001169760">
    <property type="component" value="Unassembled WGS sequence"/>
</dbReference>
<evidence type="ECO:0000313" key="2">
    <source>
        <dbReference type="EMBL" id="MDO6425085.1"/>
    </source>
</evidence>
<proteinExistence type="predicted"/>
<dbReference type="RefSeq" id="WP_303494474.1">
    <property type="nucleotide sequence ID" value="NZ_JAUOPB010000239.1"/>
</dbReference>
<keyword evidence="1" id="KW-0812">Transmembrane</keyword>
<name>A0AAW7XB28_9GAMM</name>
<accession>A0AAW7XB28</accession>
<protein>
    <submittedName>
        <fullName evidence="2">Uncharacterized protein</fullName>
    </submittedName>
</protein>
<keyword evidence="1" id="KW-1133">Transmembrane helix</keyword>